<evidence type="ECO:0000256" key="2">
    <source>
        <dbReference type="SAM" id="Coils"/>
    </source>
</evidence>
<proteinExistence type="inferred from homology"/>
<evidence type="ECO:0000313" key="6">
    <source>
        <dbReference type="Proteomes" id="UP001059844"/>
    </source>
</evidence>
<dbReference type="InterPro" id="IPR058637">
    <property type="entry name" value="YknX-like_C"/>
</dbReference>
<dbReference type="SUPFAM" id="SSF111369">
    <property type="entry name" value="HlyD-like secretion proteins"/>
    <property type="match status" value="1"/>
</dbReference>
<organism evidence="5 6">
    <name type="scientific">Flavobacterium cerinum</name>
    <dbReference type="NCBI Taxonomy" id="2502784"/>
    <lineage>
        <taxon>Bacteria</taxon>
        <taxon>Pseudomonadati</taxon>
        <taxon>Bacteroidota</taxon>
        <taxon>Flavobacteriia</taxon>
        <taxon>Flavobacteriales</taxon>
        <taxon>Flavobacteriaceae</taxon>
        <taxon>Flavobacterium</taxon>
    </lineage>
</organism>
<dbReference type="Gene3D" id="1.10.287.470">
    <property type="entry name" value="Helix hairpin bin"/>
    <property type="match status" value="1"/>
</dbReference>
<evidence type="ECO:0000313" key="5">
    <source>
        <dbReference type="EMBL" id="UUC46029.1"/>
    </source>
</evidence>
<accession>A0ABY5ITA2</accession>
<dbReference type="Gene3D" id="2.40.420.20">
    <property type="match status" value="1"/>
</dbReference>
<dbReference type="NCBIfam" id="TIGR01730">
    <property type="entry name" value="RND_mfp"/>
    <property type="match status" value="1"/>
</dbReference>
<protein>
    <submittedName>
        <fullName evidence="5">Efflux RND transporter periplasmic adaptor subunit</fullName>
    </submittedName>
</protein>
<dbReference type="EMBL" id="CP101751">
    <property type="protein sequence ID" value="UUC46029.1"/>
    <property type="molecule type" value="Genomic_DNA"/>
</dbReference>
<feature type="domain" description="YknX-like C-terminal permuted SH3-like" evidence="4">
    <location>
        <begin position="286"/>
        <end position="352"/>
    </location>
</feature>
<keyword evidence="6" id="KW-1185">Reference proteome</keyword>
<dbReference type="Gene3D" id="2.40.50.100">
    <property type="match status" value="1"/>
</dbReference>
<dbReference type="Pfam" id="PF25954">
    <property type="entry name" value="Beta-barrel_RND_2"/>
    <property type="match status" value="1"/>
</dbReference>
<name>A0ABY5ITA2_9FLAO</name>
<feature type="coiled-coil region" evidence="2">
    <location>
        <begin position="103"/>
        <end position="161"/>
    </location>
</feature>
<feature type="domain" description="CusB-like beta-barrel" evidence="3">
    <location>
        <begin position="203"/>
        <end position="276"/>
    </location>
</feature>
<dbReference type="PANTHER" id="PTHR30469:SF15">
    <property type="entry name" value="HLYD FAMILY OF SECRETION PROTEINS"/>
    <property type="match status" value="1"/>
</dbReference>
<evidence type="ECO:0000259" key="4">
    <source>
        <dbReference type="Pfam" id="PF25989"/>
    </source>
</evidence>
<evidence type="ECO:0000256" key="1">
    <source>
        <dbReference type="ARBA" id="ARBA00009477"/>
    </source>
</evidence>
<comment type="similarity">
    <text evidence="1">Belongs to the membrane fusion protein (MFP) (TC 8.A.1) family.</text>
</comment>
<dbReference type="Gene3D" id="2.40.30.170">
    <property type="match status" value="1"/>
</dbReference>
<evidence type="ECO:0000259" key="3">
    <source>
        <dbReference type="Pfam" id="PF25954"/>
    </source>
</evidence>
<dbReference type="Pfam" id="PF25989">
    <property type="entry name" value="YknX_C"/>
    <property type="match status" value="1"/>
</dbReference>
<dbReference type="InterPro" id="IPR058792">
    <property type="entry name" value="Beta-barrel_RND_2"/>
</dbReference>
<dbReference type="RefSeq" id="WP_256551709.1">
    <property type="nucleotide sequence ID" value="NZ_CP101751.1"/>
</dbReference>
<dbReference type="InterPro" id="IPR006143">
    <property type="entry name" value="RND_pump_MFP"/>
</dbReference>
<dbReference type="Proteomes" id="UP001059844">
    <property type="component" value="Chromosome"/>
</dbReference>
<gene>
    <name evidence="5" type="ORF">NOX80_02215</name>
</gene>
<sequence>MKRKIITAVVILGSLGLIAYVLSSNKAKNEEKTAVVAETNATVVVKIDTVKTQPVSLDFIANGNFYPSQELNFSAENSGRVTKVLVDEGTPVRIGQTLAIIKADKINVDLQNAEASYQNAAADAQRFESAFKTGGVTKQQLDQAKLALANAKAHLQQAKITLGDASIKSSINGIVNKRFIEPGSVVSPGTQLFELVNVSTLKLKVSVSEDQIAGLKVGSPIKVKASVYPDKEFNGKITFIAPKADSSLNFPVEIEIVNNAANELKAGMYGTALFSSSSDKTPLMIVPRTAFVGSVSANQVFVMEKDGTAKMKTVTGGRIIGEKVEILNGLSNGDIVITSGQINLTDGAKVTVLK</sequence>
<dbReference type="PANTHER" id="PTHR30469">
    <property type="entry name" value="MULTIDRUG RESISTANCE PROTEIN MDTA"/>
    <property type="match status" value="1"/>
</dbReference>
<reference evidence="5" key="1">
    <citation type="submission" date="2022-07" db="EMBL/GenBank/DDBJ databases">
        <title>Isolation, identification, and degradation of a PFOSA degrading strain from sewage treatment plant.</title>
        <authorList>
            <person name="Zhang L."/>
            <person name="Huo Y."/>
        </authorList>
    </citation>
    <scope>NUCLEOTIDE SEQUENCE</scope>
    <source>
        <strain evidence="5">C1</strain>
    </source>
</reference>
<keyword evidence="2" id="KW-0175">Coiled coil</keyword>